<dbReference type="InterPro" id="IPR027417">
    <property type="entry name" value="P-loop_NTPase"/>
</dbReference>
<reference evidence="2 3" key="1">
    <citation type="journal article" date="2018" name="Int. J. Syst. Evol. Microbiol.">
        <title>Micromonospora globbae sp. nov., an endophytic actinomycete isolated from roots of Globba winitii C. H. Wright.</title>
        <authorList>
            <person name="Kuncharoen N."/>
            <person name="Pittayakhajonwut P."/>
            <person name="Tanasupawat S."/>
        </authorList>
    </citation>
    <scope>NUCLEOTIDE SEQUENCE [LARGE SCALE GENOMIC DNA]</scope>
    <source>
        <strain evidence="2 3">WPS1-2</strain>
    </source>
</reference>
<proteinExistence type="predicted"/>
<gene>
    <name evidence="2" type="ORF">D7I43_30550</name>
</gene>
<dbReference type="SUPFAM" id="SSF52540">
    <property type="entry name" value="P-loop containing nucleoside triphosphate hydrolases"/>
    <property type="match status" value="1"/>
</dbReference>
<dbReference type="Proteomes" id="UP000285744">
    <property type="component" value="Unassembled WGS sequence"/>
</dbReference>
<comment type="caution">
    <text evidence="2">The sequence shown here is derived from an EMBL/GenBank/DDBJ whole genome shotgun (WGS) entry which is preliminary data.</text>
</comment>
<dbReference type="AlphaFoldDB" id="A0A420ESC8"/>
<dbReference type="RefSeq" id="WP_120332037.1">
    <property type="nucleotide sequence ID" value="NZ_RAQQ01000039.1"/>
</dbReference>
<protein>
    <recommendedName>
        <fullName evidence="1">Sulfotransferase domain-containing protein</fullName>
    </recommendedName>
</protein>
<dbReference type="InterPro" id="IPR000863">
    <property type="entry name" value="Sulfotransferase_dom"/>
</dbReference>
<evidence type="ECO:0000313" key="2">
    <source>
        <dbReference type="EMBL" id="RKF23624.1"/>
    </source>
</evidence>
<dbReference type="Pfam" id="PF00685">
    <property type="entry name" value="Sulfotransfer_1"/>
    <property type="match status" value="1"/>
</dbReference>
<sequence length="216" mass="24259">MSDCRILDNNTQSKSAEHSAIILRPLVGHTERPAPLDELRAAPDSHFIKTHRQRDPNVHEDDRAICLVRDGRDALVSWARQASEDDPSRYEDELRAKILSRSATGTGSWGSNILSWLRPPAPHRQVLRYEDLTTAPAVTVQAVIAALIPTLTPLVGAVIPSLAELRQADNQFFRRGRTGTHRDELPDYLHELFWSRADNRTAMHLLGYHMPKPGGE</sequence>
<dbReference type="OrthoDB" id="9804504at2"/>
<accession>A0A420ESC8</accession>
<evidence type="ECO:0000313" key="3">
    <source>
        <dbReference type="Proteomes" id="UP000285744"/>
    </source>
</evidence>
<organism evidence="2 3">
    <name type="scientific">Micromonospora globbae</name>
    <dbReference type="NCBI Taxonomy" id="1894969"/>
    <lineage>
        <taxon>Bacteria</taxon>
        <taxon>Bacillati</taxon>
        <taxon>Actinomycetota</taxon>
        <taxon>Actinomycetes</taxon>
        <taxon>Micromonosporales</taxon>
        <taxon>Micromonosporaceae</taxon>
        <taxon>Micromonospora</taxon>
    </lineage>
</organism>
<dbReference type="GO" id="GO:0008146">
    <property type="term" value="F:sulfotransferase activity"/>
    <property type="evidence" value="ECO:0007669"/>
    <property type="project" value="InterPro"/>
</dbReference>
<feature type="domain" description="Sulfotransferase" evidence="1">
    <location>
        <begin position="38"/>
        <end position="144"/>
    </location>
</feature>
<name>A0A420ESC8_9ACTN</name>
<dbReference type="Gene3D" id="3.40.50.300">
    <property type="entry name" value="P-loop containing nucleotide triphosphate hydrolases"/>
    <property type="match status" value="1"/>
</dbReference>
<evidence type="ECO:0000259" key="1">
    <source>
        <dbReference type="Pfam" id="PF00685"/>
    </source>
</evidence>
<dbReference type="EMBL" id="RAQQ01000039">
    <property type="protein sequence ID" value="RKF23624.1"/>
    <property type="molecule type" value="Genomic_DNA"/>
</dbReference>